<keyword evidence="2" id="KW-1185">Reference proteome</keyword>
<proteinExistence type="predicted"/>
<dbReference type="EMBL" id="CM037614">
    <property type="protein sequence ID" value="KAH8015525.1"/>
    <property type="molecule type" value="Genomic_DNA"/>
</dbReference>
<accession>A0ACB8G8R6</accession>
<evidence type="ECO:0000313" key="1">
    <source>
        <dbReference type="EMBL" id="KAH8015525.1"/>
    </source>
</evidence>
<name>A0ACB8G8R6_9SAUR</name>
<dbReference type="Proteomes" id="UP000827872">
    <property type="component" value="Linkage Group LG01"/>
</dbReference>
<reference evidence="1" key="1">
    <citation type="submission" date="2021-08" db="EMBL/GenBank/DDBJ databases">
        <title>The first chromosome-level gecko genome reveals the dynamic sex chromosomes of Neotropical dwarf geckos (Sphaerodactylidae: Sphaerodactylus).</title>
        <authorList>
            <person name="Pinto B.J."/>
            <person name="Keating S.E."/>
            <person name="Gamble T."/>
        </authorList>
    </citation>
    <scope>NUCLEOTIDE SEQUENCE</scope>
    <source>
        <strain evidence="1">TG3544</strain>
    </source>
</reference>
<gene>
    <name evidence="1" type="ORF">K3G42_005077</name>
</gene>
<comment type="caution">
    <text evidence="1">The sequence shown here is derived from an EMBL/GenBank/DDBJ whole genome shotgun (WGS) entry which is preliminary data.</text>
</comment>
<protein>
    <submittedName>
        <fullName evidence="1">Uncharacterized protein</fullName>
    </submittedName>
</protein>
<organism evidence="1 2">
    <name type="scientific">Sphaerodactylus townsendi</name>
    <dbReference type="NCBI Taxonomy" id="933632"/>
    <lineage>
        <taxon>Eukaryota</taxon>
        <taxon>Metazoa</taxon>
        <taxon>Chordata</taxon>
        <taxon>Craniata</taxon>
        <taxon>Vertebrata</taxon>
        <taxon>Euteleostomi</taxon>
        <taxon>Lepidosauria</taxon>
        <taxon>Squamata</taxon>
        <taxon>Bifurcata</taxon>
        <taxon>Gekkota</taxon>
        <taxon>Sphaerodactylidae</taxon>
        <taxon>Sphaerodactylus</taxon>
    </lineage>
</organism>
<evidence type="ECO:0000313" key="2">
    <source>
        <dbReference type="Proteomes" id="UP000827872"/>
    </source>
</evidence>
<sequence length="334" mass="37608">MQTKMLAVLLVSWLALARSATVPSEGAAIEPQEHIVQEPIDRLEDFPLQTLLQEELDPFGTHVEQREVFDLPLLIHGEPSSFSPRGRRPVGRPHYTSTLADFPPGRPSLSNIDNICAEGRQKASYKPWSLPRTGFSHLRRQGDALNNLEASLSQCCRLSEDEKLNCSQAAWSDALENFCKAEFMVKTKQYVCCKQKESRRSSCFARAAPFPNYDYASKTSGCAHGDPARCNPEVPVGSEKLPALFFPPGRPSEANIKNICKLRKFRPVYSEDSLPQTGFGWFVRQAWAVNRLEKEFKKCCPKEDVRCAQRGNYPAFHTLRSLKQTRTLSSTKVS</sequence>